<keyword evidence="6" id="KW-0406">Ion transport</keyword>
<feature type="transmembrane region" description="Helical" evidence="6">
    <location>
        <begin position="440"/>
        <end position="458"/>
    </location>
</feature>
<comment type="similarity">
    <text evidence="6">Belongs to the NRAMP family.</text>
</comment>
<dbReference type="NCBIfam" id="NF001923">
    <property type="entry name" value="PRK00701.1"/>
    <property type="match status" value="1"/>
</dbReference>
<keyword evidence="3 6" id="KW-0812">Transmembrane</keyword>
<dbReference type="PANTHER" id="PTHR11706:SF33">
    <property type="entry name" value="NATURAL RESISTANCE-ASSOCIATED MACROPHAGE PROTEIN 2"/>
    <property type="match status" value="1"/>
</dbReference>
<dbReference type="InterPro" id="IPR014729">
    <property type="entry name" value="Rossmann-like_a/b/a_fold"/>
</dbReference>
<dbReference type="GO" id="GO:0034755">
    <property type="term" value="P:iron ion transmembrane transport"/>
    <property type="evidence" value="ECO:0007669"/>
    <property type="project" value="TreeGrafter"/>
</dbReference>
<keyword evidence="2 6" id="KW-0813">Transport</keyword>
<dbReference type="NCBIfam" id="NF037982">
    <property type="entry name" value="Nramp_1"/>
    <property type="match status" value="1"/>
</dbReference>
<dbReference type="Gene3D" id="3.40.50.620">
    <property type="entry name" value="HUPs"/>
    <property type="match status" value="1"/>
</dbReference>
<feature type="transmembrane region" description="Helical" evidence="6">
    <location>
        <begin position="402"/>
        <end position="420"/>
    </location>
</feature>
<dbReference type="EMBL" id="MFIX01000210">
    <property type="protein sequence ID" value="OGG01329.1"/>
    <property type="molecule type" value="Genomic_DNA"/>
</dbReference>
<proteinExistence type="inferred from homology"/>
<dbReference type="PRINTS" id="PR00447">
    <property type="entry name" value="NATRESASSCMP"/>
</dbReference>
<dbReference type="AlphaFoldDB" id="A0A1F5YMA6"/>
<evidence type="ECO:0000259" key="7">
    <source>
        <dbReference type="Pfam" id="PF00582"/>
    </source>
</evidence>
<dbReference type="GO" id="GO:0005384">
    <property type="term" value="F:manganese ion transmembrane transporter activity"/>
    <property type="evidence" value="ECO:0007669"/>
    <property type="project" value="TreeGrafter"/>
</dbReference>
<feature type="transmembrane region" description="Helical" evidence="6">
    <location>
        <begin position="21"/>
        <end position="40"/>
    </location>
</feature>
<dbReference type="GO" id="GO:0005886">
    <property type="term" value="C:plasma membrane"/>
    <property type="evidence" value="ECO:0007669"/>
    <property type="project" value="UniProtKB-SubCell"/>
</dbReference>
<dbReference type="NCBIfam" id="TIGR01197">
    <property type="entry name" value="nramp"/>
    <property type="match status" value="1"/>
</dbReference>
<feature type="transmembrane region" description="Helical" evidence="6">
    <location>
        <begin position="247"/>
        <end position="273"/>
    </location>
</feature>
<dbReference type="InterPro" id="IPR001046">
    <property type="entry name" value="NRAMP_fam"/>
</dbReference>
<accession>A0A1F5YMA6</accession>
<dbReference type="STRING" id="1817867.A3F83_02780"/>
<feature type="domain" description="UspA" evidence="7">
    <location>
        <begin position="491"/>
        <end position="623"/>
    </location>
</feature>
<feature type="transmembrane region" description="Helical" evidence="6">
    <location>
        <begin position="132"/>
        <end position="153"/>
    </location>
</feature>
<evidence type="ECO:0000256" key="5">
    <source>
        <dbReference type="ARBA" id="ARBA00023136"/>
    </source>
</evidence>
<protein>
    <recommendedName>
        <fullName evidence="6">Divalent metal cation transporter MntH</fullName>
    </recommendedName>
</protein>
<evidence type="ECO:0000313" key="8">
    <source>
        <dbReference type="EMBL" id="OGG01329.1"/>
    </source>
</evidence>
<feature type="transmembrane region" description="Helical" evidence="6">
    <location>
        <begin position="203"/>
        <end position="226"/>
    </location>
</feature>
<dbReference type="GO" id="GO:0015293">
    <property type="term" value="F:symporter activity"/>
    <property type="evidence" value="ECO:0007669"/>
    <property type="project" value="UniProtKB-UniRule"/>
</dbReference>
<keyword evidence="5 6" id="KW-0472">Membrane</keyword>
<name>A0A1F5YMA6_9BACT</name>
<dbReference type="Pfam" id="PF00582">
    <property type="entry name" value="Usp"/>
    <property type="match status" value="1"/>
</dbReference>
<organism evidence="8 9">
    <name type="scientific">Candidatus Glassbacteria bacterium RIFCSPLOWO2_12_FULL_58_11</name>
    <dbReference type="NCBI Taxonomy" id="1817867"/>
    <lineage>
        <taxon>Bacteria</taxon>
        <taxon>Candidatus Glassiibacteriota</taxon>
    </lineage>
</organism>
<dbReference type="CDD" id="cd00293">
    <property type="entry name" value="USP-like"/>
    <property type="match status" value="1"/>
</dbReference>
<evidence type="ECO:0000256" key="3">
    <source>
        <dbReference type="ARBA" id="ARBA00022692"/>
    </source>
</evidence>
<comment type="function">
    <text evidence="6">H(+)-stimulated, divalent metal cation uptake system.</text>
</comment>
<evidence type="ECO:0000256" key="1">
    <source>
        <dbReference type="ARBA" id="ARBA00004141"/>
    </source>
</evidence>
<dbReference type="Proteomes" id="UP000179129">
    <property type="component" value="Unassembled WGS sequence"/>
</dbReference>
<dbReference type="InterPro" id="IPR006016">
    <property type="entry name" value="UspA"/>
</dbReference>
<feature type="transmembrane region" description="Helical" evidence="6">
    <location>
        <begin position="365"/>
        <end position="390"/>
    </location>
</feature>
<keyword evidence="6" id="KW-0769">Symport</keyword>
<evidence type="ECO:0000256" key="6">
    <source>
        <dbReference type="HAMAP-Rule" id="MF_00221"/>
    </source>
</evidence>
<keyword evidence="6" id="KW-1003">Cell membrane</keyword>
<dbReference type="HAMAP" id="MF_00221">
    <property type="entry name" value="NRAMP"/>
    <property type="match status" value="1"/>
</dbReference>
<evidence type="ECO:0000313" key="9">
    <source>
        <dbReference type="Proteomes" id="UP000179129"/>
    </source>
</evidence>
<sequence>MEKQKSLPEVHASVEIYKNATFWRRLLTFSGPAFMVSVGYMDPGNWATDLAGGAQFGYRLIWVILLSNMMAILFQTLSARMGIVMGRDLAQACRDHYPPWISRIQWVVCEIAIAACDLAEVLGSAIGLKLLFGIPLLWGVLITALDVFILLLLQSFGIRKMEALILTLVFTIGVCFGLEMFLSRPDLGGIIGGFKPTALDSTSLYIAIGIIGATVMPHNLYLHSALVQSRAIERNEGGLKEAARFNLIDSVVALNAAFFVNAAILVLAAATFYKTGHSEVASLEQAHSLLEPLLGTVIAPVAFAVALLASGQSSTVTGTLAGQIVMEGFINIRLRPWLRRLVTRSLAIIPAALVIFYRGESAVDALLVLSQVILSLQLSFAIVPLIHFTSDRRKMGRMATPLWGRLLAWLAAAVILGLNLKLVYDTLSGGLSEGSQPVKYLLLPACLILIPLLAWMIIEPLLRWRPVRELPPVPQFPGLVREQALGAQFNRIGIALEAVRGDRDILSGMIPLARATGAEIVLMHVVESATARFIGRSVQDEEAQRDRDYLEEIRKQLESSGISCRLRIGAGEPESEIARMAEEEKIDLIIVGSHGHRLLGDLFHGETINQLRHITSIPVLSIRTGLD</sequence>
<comment type="caution">
    <text evidence="8">The sequence shown here is derived from an EMBL/GenBank/DDBJ whole genome shotgun (WGS) entry which is preliminary data.</text>
</comment>
<feature type="transmembrane region" description="Helical" evidence="6">
    <location>
        <begin position="60"/>
        <end position="83"/>
    </location>
</feature>
<feature type="transmembrane region" description="Helical" evidence="6">
    <location>
        <begin position="165"/>
        <end position="183"/>
    </location>
</feature>
<comment type="caution">
    <text evidence="6">Lacks conserved residue(s) required for the propagation of feature annotation.</text>
</comment>
<feature type="transmembrane region" description="Helical" evidence="6">
    <location>
        <begin position="341"/>
        <end position="359"/>
    </location>
</feature>
<dbReference type="SUPFAM" id="SSF52402">
    <property type="entry name" value="Adenine nucleotide alpha hydrolases-like"/>
    <property type="match status" value="1"/>
</dbReference>
<dbReference type="PANTHER" id="PTHR11706">
    <property type="entry name" value="SOLUTE CARRIER PROTEIN FAMILY 11 MEMBER"/>
    <property type="match status" value="1"/>
</dbReference>
<gene>
    <name evidence="6" type="primary">mntH</name>
    <name evidence="8" type="ORF">A3F83_02780</name>
</gene>
<dbReference type="GO" id="GO:0015086">
    <property type="term" value="F:cadmium ion transmembrane transporter activity"/>
    <property type="evidence" value="ECO:0007669"/>
    <property type="project" value="TreeGrafter"/>
</dbReference>
<evidence type="ECO:0000256" key="2">
    <source>
        <dbReference type="ARBA" id="ARBA00022448"/>
    </source>
</evidence>
<comment type="subcellular location">
    <subcellularLocation>
        <location evidence="6">Cell membrane</location>
        <topology evidence="6">Multi-pass membrane protein</topology>
    </subcellularLocation>
    <subcellularLocation>
        <location evidence="1">Membrane</location>
        <topology evidence="1">Multi-pass membrane protein</topology>
    </subcellularLocation>
</comment>
<dbReference type="Pfam" id="PF01566">
    <property type="entry name" value="Nramp"/>
    <property type="match status" value="1"/>
</dbReference>
<reference evidence="8 9" key="1">
    <citation type="journal article" date="2016" name="Nat. Commun.">
        <title>Thousands of microbial genomes shed light on interconnected biogeochemical processes in an aquifer system.</title>
        <authorList>
            <person name="Anantharaman K."/>
            <person name="Brown C.T."/>
            <person name="Hug L.A."/>
            <person name="Sharon I."/>
            <person name="Castelle C.J."/>
            <person name="Probst A.J."/>
            <person name="Thomas B.C."/>
            <person name="Singh A."/>
            <person name="Wilkins M.J."/>
            <person name="Karaoz U."/>
            <person name="Brodie E.L."/>
            <person name="Williams K.H."/>
            <person name="Hubbard S.S."/>
            <person name="Banfield J.F."/>
        </authorList>
    </citation>
    <scope>NUCLEOTIDE SEQUENCE [LARGE SCALE GENOMIC DNA]</scope>
</reference>
<dbReference type="GO" id="GO:0046872">
    <property type="term" value="F:metal ion binding"/>
    <property type="evidence" value="ECO:0007669"/>
    <property type="project" value="UniProtKB-UniRule"/>
</dbReference>
<keyword evidence="4 6" id="KW-1133">Transmembrane helix</keyword>
<evidence type="ECO:0000256" key="4">
    <source>
        <dbReference type="ARBA" id="ARBA00022989"/>
    </source>
</evidence>
<feature type="transmembrane region" description="Helical" evidence="6">
    <location>
        <begin position="293"/>
        <end position="310"/>
    </location>
</feature>
<feature type="transmembrane region" description="Helical" evidence="6">
    <location>
        <begin position="104"/>
        <end position="126"/>
    </location>
</feature>